<name>A0AAV4WM71_9ARAC</name>
<sequence length="122" mass="13608">LSNTSSIQLQLLERRDGQQTALPNDKWGSSRSFAVNRVVPRAREEQIRGDLENAICVGTNTTHLTGRQGPRISKISLSGVNSINLSLSRNEIIVPFRKLSFGLPVKRDDLFPTFAVAIYWSI</sequence>
<keyword evidence="2" id="KW-1185">Reference proteome</keyword>
<organism evidence="1 2">
    <name type="scientific">Caerostris darwini</name>
    <dbReference type="NCBI Taxonomy" id="1538125"/>
    <lineage>
        <taxon>Eukaryota</taxon>
        <taxon>Metazoa</taxon>
        <taxon>Ecdysozoa</taxon>
        <taxon>Arthropoda</taxon>
        <taxon>Chelicerata</taxon>
        <taxon>Arachnida</taxon>
        <taxon>Araneae</taxon>
        <taxon>Araneomorphae</taxon>
        <taxon>Entelegynae</taxon>
        <taxon>Araneoidea</taxon>
        <taxon>Araneidae</taxon>
        <taxon>Caerostris</taxon>
    </lineage>
</organism>
<proteinExistence type="predicted"/>
<dbReference type="Proteomes" id="UP001054837">
    <property type="component" value="Unassembled WGS sequence"/>
</dbReference>
<dbReference type="AlphaFoldDB" id="A0AAV4WM71"/>
<evidence type="ECO:0000313" key="1">
    <source>
        <dbReference type="EMBL" id="GIY83423.1"/>
    </source>
</evidence>
<reference evidence="1 2" key="1">
    <citation type="submission" date="2021-06" db="EMBL/GenBank/DDBJ databases">
        <title>Caerostris darwini draft genome.</title>
        <authorList>
            <person name="Kono N."/>
            <person name="Arakawa K."/>
        </authorList>
    </citation>
    <scope>NUCLEOTIDE SEQUENCE [LARGE SCALE GENOMIC DNA]</scope>
</reference>
<dbReference type="EMBL" id="BPLQ01014826">
    <property type="protein sequence ID" value="GIY83423.1"/>
    <property type="molecule type" value="Genomic_DNA"/>
</dbReference>
<accession>A0AAV4WM71</accession>
<protein>
    <submittedName>
        <fullName evidence="1">Uncharacterized protein</fullName>
    </submittedName>
</protein>
<feature type="non-terminal residue" evidence="1">
    <location>
        <position position="1"/>
    </location>
</feature>
<comment type="caution">
    <text evidence="1">The sequence shown here is derived from an EMBL/GenBank/DDBJ whole genome shotgun (WGS) entry which is preliminary data.</text>
</comment>
<evidence type="ECO:0000313" key="2">
    <source>
        <dbReference type="Proteomes" id="UP001054837"/>
    </source>
</evidence>
<gene>
    <name evidence="1" type="ORF">CDAR_505791</name>
</gene>